<dbReference type="GeneID" id="36539620"/>
<dbReference type="EMBL" id="MSZS01000011">
    <property type="protein sequence ID" value="PKX88855.1"/>
    <property type="molecule type" value="Genomic_DNA"/>
</dbReference>
<evidence type="ECO:0000256" key="1">
    <source>
        <dbReference type="SAM" id="MobiDB-lite"/>
    </source>
</evidence>
<comment type="caution">
    <text evidence="2">The sequence shown here is derived from an EMBL/GenBank/DDBJ whole genome shotgun (WGS) entry which is preliminary data.</text>
</comment>
<gene>
    <name evidence="2" type="ORF">P174DRAFT_516124</name>
</gene>
<accession>A0A2I1BTX9</accession>
<organism evidence="2 3">
    <name type="scientific">Aspergillus novofumigatus (strain IBT 16806)</name>
    <dbReference type="NCBI Taxonomy" id="1392255"/>
    <lineage>
        <taxon>Eukaryota</taxon>
        <taxon>Fungi</taxon>
        <taxon>Dikarya</taxon>
        <taxon>Ascomycota</taxon>
        <taxon>Pezizomycotina</taxon>
        <taxon>Eurotiomycetes</taxon>
        <taxon>Eurotiomycetidae</taxon>
        <taxon>Eurotiales</taxon>
        <taxon>Aspergillaceae</taxon>
        <taxon>Aspergillus</taxon>
        <taxon>Aspergillus subgen. Fumigati</taxon>
    </lineage>
</organism>
<protein>
    <submittedName>
        <fullName evidence="2">Uncharacterized protein</fullName>
    </submittedName>
</protein>
<dbReference type="AlphaFoldDB" id="A0A2I1BTX9"/>
<dbReference type="Proteomes" id="UP000234474">
    <property type="component" value="Unassembled WGS sequence"/>
</dbReference>
<evidence type="ECO:0000313" key="2">
    <source>
        <dbReference type="EMBL" id="PKX88855.1"/>
    </source>
</evidence>
<dbReference type="VEuPathDB" id="FungiDB:P174DRAFT_516124"/>
<dbReference type="OMA" id="KYFFHAY"/>
<dbReference type="RefSeq" id="XP_024677450.1">
    <property type="nucleotide sequence ID" value="XM_024832284.1"/>
</dbReference>
<reference evidence="3" key="1">
    <citation type="journal article" date="2018" name="Proc. Natl. Acad. Sci. U.S.A.">
        <title>Linking secondary metabolites to gene clusters through genome sequencing of six diverse Aspergillus species.</title>
        <authorList>
            <person name="Kaerboelling I."/>
            <person name="Vesth T.C."/>
            <person name="Frisvad J.C."/>
            <person name="Nybo J.L."/>
            <person name="Theobald S."/>
            <person name="Kuo A."/>
            <person name="Bowyer P."/>
            <person name="Matsuda Y."/>
            <person name="Mondo S."/>
            <person name="Lyhne E.K."/>
            <person name="Kogle M.E."/>
            <person name="Clum A."/>
            <person name="Lipzen A."/>
            <person name="Salamov A."/>
            <person name="Ngan C.Y."/>
            <person name="Daum C."/>
            <person name="Chiniquy J."/>
            <person name="Barry K."/>
            <person name="LaButti K."/>
            <person name="Haridas S."/>
            <person name="Simmons B.A."/>
            <person name="Magnuson J.K."/>
            <person name="Mortensen U.H."/>
            <person name="Larsen T.O."/>
            <person name="Grigoriev I.V."/>
            <person name="Baker S.E."/>
            <person name="Andersen M.R."/>
        </authorList>
    </citation>
    <scope>NUCLEOTIDE SEQUENCE [LARGE SCALE GENOMIC DNA]</scope>
    <source>
        <strain evidence="3">IBT 16806</strain>
    </source>
</reference>
<evidence type="ECO:0000313" key="3">
    <source>
        <dbReference type="Proteomes" id="UP000234474"/>
    </source>
</evidence>
<dbReference type="OrthoDB" id="4506575at2759"/>
<keyword evidence="3" id="KW-1185">Reference proteome</keyword>
<feature type="region of interest" description="Disordered" evidence="1">
    <location>
        <begin position="171"/>
        <end position="198"/>
    </location>
</feature>
<proteinExistence type="predicted"/>
<name>A0A2I1BTX9_ASPN1</name>
<feature type="region of interest" description="Disordered" evidence="1">
    <location>
        <begin position="65"/>
        <end position="85"/>
    </location>
</feature>
<sequence>MNRQIFYNGPLSQICTVPFPQTFPPCNSISLFLSGPLNHPLPPKPPTSKYFFHAYSLHDRDLVTPRDSTTSQHNERGECVPVNDEPEFPSDYQIGVLDSPMAENIISLPSEDTLQGLGSDCEVMSSFSVDIADLPRPGTFLLAQNHDSCGCKSLVSPKCADDGIYCADVDPASEAPETPPCTSESSGGNSISDNDGDGLMRHLTEHATLSSMCIKRPAVAALDMDENANVRAEASEASSSLPTPCSSWRYSAAEDEREFGLLFAKRTLRSLQMRWLRTQKLTAPWTRCLKRKKSSRP</sequence>